<proteinExistence type="predicted"/>
<dbReference type="SUPFAM" id="SSF69572">
    <property type="entry name" value="Activating enzymes of the ubiquitin-like proteins"/>
    <property type="match status" value="1"/>
</dbReference>
<dbReference type="EMBL" id="JANIAA010000020">
    <property type="protein sequence ID" value="MCQ8191745.1"/>
    <property type="molecule type" value="Genomic_DNA"/>
</dbReference>
<dbReference type="RefSeq" id="WP_256652688.1">
    <property type="nucleotide sequence ID" value="NZ_JANIAA010000020.1"/>
</dbReference>
<gene>
    <name evidence="3" type="ORF">NP777_26420</name>
</gene>
<dbReference type="Gene3D" id="3.40.50.720">
    <property type="entry name" value="NAD(P)-binding Rossmann-like Domain"/>
    <property type="match status" value="2"/>
</dbReference>
<sequence length="410" mass="42078">MHPMLKPALRRGWRSRDTVQFGVARAHAVVMGPVDTATGSFLELLDGTRGLPLLRQEARAIGLPEGRADALVDRLAAAGLLDEPRDGGEPAAALDRLRPDAGALSVLHPEPGAAARLLAARRAMRVQVRGAGRVGAAVAAALSGAGVGRVDVVDGGCVEPWDVAPGGLSAEQIGERRDLAARRVVRRAAPAPLPRRSARLRTAAAKRAPSREKVTSGEKALSGERAASAKRAALSEERAASAEPGLALVVIAPRDGLAAYAPDPEQARPLLSSGTPHLYAGVIESTGVVGPLVVPGITPCAGCAAAGRADREPVWPRMLAQWRSGRRPTAPACDTALAMVVAGLTAVQALAYLDGRPSGGAGVRWELALPSLVWDARPIEAHPGCGCGAAGEEDAVYASAAEAPHATMSG</sequence>
<protein>
    <submittedName>
        <fullName evidence="3">ThiF family adenylyltransferase</fullName>
    </submittedName>
</protein>
<evidence type="ECO:0000313" key="3">
    <source>
        <dbReference type="EMBL" id="MCQ8191745.1"/>
    </source>
</evidence>
<organism evidence="3 4">
    <name type="scientific">Streptomyces rugosispiralis</name>
    <dbReference type="NCBI Taxonomy" id="2967341"/>
    <lineage>
        <taxon>Bacteria</taxon>
        <taxon>Bacillati</taxon>
        <taxon>Actinomycetota</taxon>
        <taxon>Actinomycetes</taxon>
        <taxon>Kitasatosporales</taxon>
        <taxon>Streptomycetaceae</taxon>
        <taxon>Streptomyces</taxon>
    </lineage>
</organism>
<evidence type="ECO:0000313" key="4">
    <source>
        <dbReference type="Proteomes" id="UP001204746"/>
    </source>
</evidence>
<evidence type="ECO:0000259" key="2">
    <source>
        <dbReference type="Pfam" id="PF00899"/>
    </source>
</evidence>
<feature type="domain" description="THIF-type NAD/FAD binding fold" evidence="2">
    <location>
        <begin position="122"/>
        <end position="190"/>
    </location>
</feature>
<dbReference type="InterPro" id="IPR035985">
    <property type="entry name" value="Ubiquitin-activating_enz"/>
</dbReference>
<evidence type="ECO:0000256" key="1">
    <source>
        <dbReference type="SAM" id="MobiDB-lite"/>
    </source>
</evidence>
<name>A0ABT1V4R7_9ACTN</name>
<keyword evidence="4" id="KW-1185">Reference proteome</keyword>
<keyword evidence="3" id="KW-0548">Nucleotidyltransferase</keyword>
<accession>A0ABT1V4R7</accession>
<dbReference type="Proteomes" id="UP001204746">
    <property type="component" value="Unassembled WGS sequence"/>
</dbReference>
<dbReference type="Pfam" id="PF00899">
    <property type="entry name" value="ThiF"/>
    <property type="match status" value="1"/>
</dbReference>
<reference evidence="3 4" key="1">
    <citation type="submission" date="2022-07" db="EMBL/GenBank/DDBJ databases">
        <authorList>
            <person name="Phongsopitanun W."/>
            <person name="Tanasupawat S."/>
        </authorList>
    </citation>
    <scope>NUCLEOTIDE SEQUENCE [LARGE SCALE GENOMIC DNA]</scope>
    <source>
        <strain evidence="3 4">RCU-064</strain>
    </source>
</reference>
<keyword evidence="3" id="KW-0808">Transferase</keyword>
<dbReference type="InterPro" id="IPR000594">
    <property type="entry name" value="ThiF_NAD_FAD-bd"/>
</dbReference>
<dbReference type="GO" id="GO:0016779">
    <property type="term" value="F:nucleotidyltransferase activity"/>
    <property type="evidence" value="ECO:0007669"/>
    <property type="project" value="UniProtKB-KW"/>
</dbReference>
<feature type="region of interest" description="Disordered" evidence="1">
    <location>
        <begin position="188"/>
        <end position="229"/>
    </location>
</feature>
<comment type="caution">
    <text evidence="3">The sequence shown here is derived from an EMBL/GenBank/DDBJ whole genome shotgun (WGS) entry which is preliminary data.</text>
</comment>